<organism evidence="5">
    <name type="scientific">Taenia asiatica</name>
    <name type="common">Asian tapeworm</name>
    <dbReference type="NCBI Taxonomy" id="60517"/>
    <lineage>
        <taxon>Eukaryota</taxon>
        <taxon>Metazoa</taxon>
        <taxon>Spiralia</taxon>
        <taxon>Lophotrochozoa</taxon>
        <taxon>Platyhelminthes</taxon>
        <taxon>Cestoda</taxon>
        <taxon>Eucestoda</taxon>
        <taxon>Cyclophyllidea</taxon>
        <taxon>Taeniidae</taxon>
        <taxon>Taenia</taxon>
    </lineage>
</organism>
<dbReference type="InterPro" id="IPR020864">
    <property type="entry name" value="MACPF"/>
</dbReference>
<reference evidence="5" key="1">
    <citation type="submission" date="2016-04" db="UniProtKB">
        <authorList>
            <consortium name="WormBaseParasite"/>
        </authorList>
    </citation>
    <scope>IDENTIFICATION</scope>
</reference>
<dbReference type="Pfam" id="PF01823">
    <property type="entry name" value="MACPF"/>
    <property type="match status" value="1"/>
</dbReference>
<dbReference type="OrthoDB" id="5950457at2759"/>
<evidence type="ECO:0000313" key="3">
    <source>
        <dbReference type="EMBL" id="VDK21476.1"/>
    </source>
</evidence>
<protein>
    <submittedName>
        <fullName evidence="5">Macrophage-expressed gene 1 protein</fullName>
    </submittedName>
</protein>
<feature type="transmembrane region" description="Helical" evidence="1">
    <location>
        <begin position="784"/>
        <end position="808"/>
    </location>
</feature>
<evidence type="ECO:0000313" key="4">
    <source>
        <dbReference type="Proteomes" id="UP000282613"/>
    </source>
</evidence>
<sequence length="828" mass="91016">MVRTFLALLGNFDVDHKFRKVYAPDVNEYHKTLEINSAPERVDCATWPGQKKLSVLPGSGWDNLVNEERGLTTNREVYKLCRTSADGNYLIPDDMIIGELNDSLITSPGSKGPGKLNTLFYFHLIKPTKTRFSLEPIKNSQIELSSNVFTHFTNYTALTAFSMNSAADVKLHFVSVGGDFSLEKDANQNNGLTVRSQLRHRWYIVHQLPDSQLHPRFRNRLLDIAAHLARSNITDVGDDDNDVRIGATDLRSLVGKASAGLLTAPPDPLAVEENRQVMFRVMDSLRAAYLADLIVRDFGTHTVVAVEAGAVVAKLDSLTSSSRKMSDKDKLEAKAAASASFAGLFDLKTSTKLGTDEEMVKAYNSKVASSFILSYGGPSLKVSDMNLTEWERDLEDHLVAVDRRGHPIYDLITPRTLPELSESLTFSLAAAVKAAVVRYYEANSLIGCLDPASTSYDSDANVAADHCDDFSFQHSTTGNGSGQLPFGGVYTTCQGPSDLCLRHTAPNLATGNTSCPKGFIPVNLLPPQVRSCAVTCQDRGVFQEPLCMHECAVTRAFWCALDPSTKTDEKSEPGFLFGGIYTDTTVNPITKAQSCPSYYEVQSIGRRIQVCVSTDIEMGHRYSLAFGGFYACQSGNPLYEVLSINSSSLNRIQQIRRDLHAGLNVGRNGNNGSASGEGPDVLWPKRCPNGYTSHMAGIEDTCLINYCIPGNSLKTVKERTLKRPPFVRLPDFASLATPLDLQKSVNQPLQLVDTYAGRIYHNREGEWVLDTAATEPVDGNTSTYFSISVVMSVILFVVVMGFVIYYVYNRVAHSRRRGPFHPAEVVTA</sequence>
<keyword evidence="1" id="KW-1133">Transmembrane helix</keyword>
<feature type="domain" description="MACPF" evidence="2">
    <location>
        <begin position="77"/>
        <end position="443"/>
    </location>
</feature>
<accession>A0A158R6Q0</accession>
<dbReference type="WBParaSite" id="TASK_0000066901-mRNA-1">
    <property type="protein sequence ID" value="TASK_0000066901-mRNA-1"/>
    <property type="gene ID" value="TASK_0000066901"/>
</dbReference>
<gene>
    <name evidence="3" type="ORF">TASK_LOCUS670</name>
</gene>
<name>A0A158R6Q0_TAEAS</name>
<evidence type="ECO:0000259" key="2">
    <source>
        <dbReference type="PROSITE" id="PS51412"/>
    </source>
</evidence>
<reference evidence="3 4" key="2">
    <citation type="submission" date="2018-11" db="EMBL/GenBank/DDBJ databases">
        <authorList>
            <consortium name="Pathogen Informatics"/>
        </authorList>
    </citation>
    <scope>NUCLEOTIDE SEQUENCE [LARGE SCALE GENOMIC DNA]</scope>
</reference>
<dbReference type="CDD" id="cd22579">
    <property type="entry name" value="MPEG1_P2"/>
    <property type="match status" value="1"/>
</dbReference>
<dbReference type="PROSITE" id="PS51412">
    <property type="entry name" value="MACPF_2"/>
    <property type="match status" value="1"/>
</dbReference>
<keyword evidence="1" id="KW-0472">Membrane</keyword>
<dbReference type="EMBL" id="UYRS01000095">
    <property type="protein sequence ID" value="VDK21476.1"/>
    <property type="molecule type" value="Genomic_DNA"/>
</dbReference>
<evidence type="ECO:0000313" key="5">
    <source>
        <dbReference type="WBParaSite" id="TASK_0000066901-mRNA-1"/>
    </source>
</evidence>
<dbReference type="AlphaFoldDB" id="A0A158R6Q0"/>
<evidence type="ECO:0000256" key="1">
    <source>
        <dbReference type="SAM" id="Phobius"/>
    </source>
</evidence>
<dbReference type="Proteomes" id="UP000282613">
    <property type="component" value="Unassembled WGS sequence"/>
</dbReference>
<keyword evidence="1" id="KW-0812">Transmembrane</keyword>
<keyword evidence="4" id="KW-1185">Reference proteome</keyword>
<proteinExistence type="predicted"/>